<evidence type="ECO:0000313" key="1">
    <source>
        <dbReference type="EMBL" id="SHH86544.1"/>
    </source>
</evidence>
<dbReference type="RefSeq" id="WP_073029199.1">
    <property type="nucleotide sequence ID" value="NZ_FQXJ01000005.1"/>
</dbReference>
<name>A0A1M5WH88_9FIRM</name>
<reference evidence="2" key="1">
    <citation type="submission" date="2016-11" db="EMBL/GenBank/DDBJ databases">
        <authorList>
            <person name="Varghese N."/>
            <person name="Submissions S."/>
        </authorList>
    </citation>
    <scope>NUCLEOTIDE SEQUENCE [LARGE SCALE GENOMIC DNA]</scope>
    <source>
        <strain evidence="2">DSM 15449</strain>
    </source>
</reference>
<organism evidence="1 2">
    <name type="scientific">Desulfosporosinus lacus DSM 15449</name>
    <dbReference type="NCBI Taxonomy" id="1121420"/>
    <lineage>
        <taxon>Bacteria</taxon>
        <taxon>Bacillati</taxon>
        <taxon>Bacillota</taxon>
        <taxon>Clostridia</taxon>
        <taxon>Eubacteriales</taxon>
        <taxon>Desulfitobacteriaceae</taxon>
        <taxon>Desulfosporosinus</taxon>
    </lineage>
</organism>
<dbReference type="AlphaFoldDB" id="A0A1M5WH88"/>
<gene>
    <name evidence="1" type="ORF">SAMN02746098_01606</name>
</gene>
<protein>
    <submittedName>
        <fullName evidence="1">Uncharacterized protein</fullName>
    </submittedName>
</protein>
<accession>A0A1M5WH88</accession>
<dbReference type="EMBL" id="FQXJ01000005">
    <property type="protein sequence ID" value="SHH86544.1"/>
    <property type="molecule type" value="Genomic_DNA"/>
</dbReference>
<evidence type="ECO:0000313" key="2">
    <source>
        <dbReference type="Proteomes" id="UP000183954"/>
    </source>
</evidence>
<keyword evidence="2" id="KW-1185">Reference proteome</keyword>
<proteinExistence type="predicted"/>
<dbReference type="OrthoDB" id="1954217at2"/>
<sequence>MRSKNVTIAGRDIVLRERKIKDIKENLIPKLGTAWNEVSKGDITGLVDRLGEQIVEIFPELQGIDVEECYPSELEGFVEAWIDVNFTGVKRLLGPLMSLAKLGQDKLG</sequence>
<dbReference type="STRING" id="1121420.SAMN02746098_01606"/>
<dbReference type="Proteomes" id="UP000183954">
    <property type="component" value="Unassembled WGS sequence"/>
</dbReference>